<proteinExistence type="inferred from homology"/>
<feature type="domain" description="DDE Tnp4" evidence="9">
    <location>
        <begin position="292"/>
        <end position="363"/>
    </location>
</feature>
<evidence type="ECO:0000256" key="4">
    <source>
        <dbReference type="ARBA" id="ARBA00022722"/>
    </source>
</evidence>
<evidence type="ECO:0000256" key="6">
    <source>
        <dbReference type="ARBA" id="ARBA00022801"/>
    </source>
</evidence>
<keyword evidence="7" id="KW-0539">Nucleus</keyword>
<dbReference type="EMBL" id="JBGMDY010000007">
    <property type="protein sequence ID" value="KAL2327230.1"/>
    <property type="molecule type" value="Genomic_DNA"/>
</dbReference>
<feature type="region of interest" description="Disordered" evidence="8">
    <location>
        <begin position="24"/>
        <end position="53"/>
    </location>
</feature>
<keyword evidence="11" id="KW-1185">Reference proteome</keyword>
<organism evidence="10 11">
    <name type="scientific">Flemingia macrophylla</name>
    <dbReference type="NCBI Taxonomy" id="520843"/>
    <lineage>
        <taxon>Eukaryota</taxon>
        <taxon>Viridiplantae</taxon>
        <taxon>Streptophyta</taxon>
        <taxon>Embryophyta</taxon>
        <taxon>Tracheophyta</taxon>
        <taxon>Spermatophyta</taxon>
        <taxon>Magnoliopsida</taxon>
        <taxon>eudicotyledons</taxon>
        <taxon>Gunneridae</taxon>
        <taxon>Pentapetalae</taxon>
        <taxon>rosids</taxon>
        <taxon>fabids</taxon>
        <taxon>Fabales</taxon>
        <taxon>Fabaceae</taxon>
        <taxon>Papilionoideae</taxon>
        <taxon>50 kb inversion clade</taxon>
        <taxon>NPAAA clade</taxon>
        <taxon>indigoferoid/millettioid clade</taxon>
        <taxon>Phaseoleae</taxon>
        <taxon>Flemingia</taxon>
    </lineage>
</organism>
<evidence type="ECO:0000313" key="10">
    <source>
        <dbReference type="EMBL" id="KAL2327230.1"/>
    </source>
</evidence>
<keyword evidence="5" id="KW-0479">Metal-binding</keyword>
<dbReference type="PANTHER" id="PTHR22930:SF199">
    <property type="entry name" value="PROTEIN ALP1-LIKE"/>
    <property type="match status" value="1"/>
</dbReference>
<evidence type="ECO:0000259" key="9">
    <source>
        <dbReference type="Pfam" id="PF13359"/>
    </source>
</evidence>
<keyword evidence="6" id="KW-0378">Hydrolase</keyword>
<evidence type="ECO:0000313" key="11">
    <source>
        <dbReference type="Proteomes" id="UP001603857"/>
    </source>
</evidence>
<gene>
    <name evidence="10" type="ORF">Fmac_020657</name>
</gene>
<dbReference type="InterPro" id="IPR045249">
    <property type="entry name" value="HARBI1-like"/>
</dbReference>
<protein>
    <recommendedName>
        <fullName evidence="9">DDE Tnp4 domain-containing protein</fullName>
    </recommendedName>
</protein>
<evidence type="ECO:0000256" key="7">
    <source>
        <dbReference type="ARBA" id="ARBA00023242"/>
    </source>
</evidence>
<comment type="caution">
    <text evidence="10">The sequence shown here is derived from an EMBL/GenBank/DDBJ whole genome shotgun (WGS) entry which is preliminary data.</text>
</comment>
<dbReference type="Pfam" id="PF13359">
    <property type="entry name" value="DDE_Tnp_4"/>
    <property type="match status" value="1"/>
</dbReference>
<dbReference type="GO" id="GO:0016787">
    <property type="term" value="F:hydrolase activity"/>
    <property type="evidence" value="ECO:0007669"/>
    <property type="project" value="UniProtKB-KW"/>
</dbReference>
<comment type="similarity">
    <text evidence="3">Belongs to the HARBI1 family.</text>
</comment>
<sequence length="391" mass="44361">METEIGPVQFLTQEDYSHLYNLFSDADPNKRKRNQKEENQGQNGNNNNNSSSDNLNDLLASLIVLDEEEAREERSRIIDSEQHHAMFNAALDNQARAMNSYKAQLEAHYDEVDHKVVKKARLAAVAAAAAAAATTTTTGSIPVRSQTGSVQRRLWVKDRSKDWWERISRDDFPEEEFRRWFRMSRATFDAICDELDAAVTKKNTMLREAIPVRQRVAVCIWRLATGDPLRLVSKRFGLGISTCHKLVLEVCGAIRSVLMAKYLKWPSEERMKRVKEDFEGISGIKNIGGAMYTTHVPIIAPKMSVSAYFNKRQTERKQRTSYSITVQGVVDSKGIFTDVCIGWPGSMGDEEVLEKSALYERASRGSLRGHFQLKLFLINDAKKQLPLSNLK</sequence>
<name>A0ABD1LWE8_9FABA</name>
<evidence type="ECO:0000256" key="3">
    <source>
        <dbReference type="ARBA" id="ARBA00006958"/>
    </source>
</evidence>
<dbReference type="PANTHER" id="PTHR22930">
    <property type="match status" value="1"/>
</dbReference>
<comment type="subcellular location">
    <subcellularLocation>
        <location evidence="2">Nucleus</location>
    </subcellularLocation>
</comment>
<accession>A0ABD1LWE8</accession>
<evidence type="ECO:0000256" key="5">
    <source>
        <dbReference type="ARBA" id="ARBA00022723"/>
    </source>
</evidence>
<reference evidence="10 11" key="1">
    <citation type="submission" date="2024-08" db="EMBL/GenBank/DDBJ databases">
        <title>Insights into the chromosomal genome structure of Flemingia macrophylla.</title>
        <authorList>
            <person name="Ding Y."/>
            <person name="Zhao Y."/>
            <person name="Bi W."/>
            <person name="Wu M."/>
            <person name="Zhao G."/>
            <person name="Gong Y."/>
            <person name="Li W."/>
            <person name="Zhang P."/>
        </authorList>
    </citation>
    <scope>NUCLEOTIDE SEQUENCE [LARGE SCALE GENOMIC DNA]</scope>
    <source>
        <strain evidence="10">DYQJB</strain>
        <tissue evidence="10">Leaf</tissue>
    </source>
</reference>
<dbReference type="AlphaFoldDB" id="A0ABD1LWE8"/>
<evidence type="ECO:0000256" key="2">
    <source>
        <dbReference type="ARBA" id="ARBA00004123"/>
    </source>
</evidence>
<dbReference type="GO" id="GO:0046872">
    <property type="term" value="F:metal ion binding"/>
    <property type="evidence" value="ECO:0007669"/>
    <property type="project" value="UniProtKB-KW"/>
</dbReference>
<dbReference type="GO" id="GO:0005634">
    <property type="term" value="C:nucleus"/>
    <property type="evidence" value="ECO:0007669"/>
    <property type="project" value="UniProtKB-SubCell"/>
</dbReference>
<dbReference type="Proteomes" id="UP001603857">
    <property type="component" value="Unassembled WGS sequence"/>
</dbReference>
<evidence type="ECO:0000256" key="1">
    <source>
        <dbReference type="ARBA" id="ARBA00001968"/>
    </source>
</evidence>
<dbReference type="InterPro" id="IPR027806">
    <property type="entry name" value="HARBI1_dom"/>
</dbReference>
<dbReference type="GO" id="GO:0004518">
    <property type="term" value="F:nuclease activity"/>
    <property type="evidence" value="ECO:0007669"/>
    <property type="project" value="UniProtKB-KW"/>
</dbReference>
<feature type="compositionally biased region" description="Low complexity" evidence="8">
    <location>
        <begin position="40"/>
        <end position="53"/>
    </location>
</feature>
<evidence type="ECO:0000256" key="8">
    <source>
        <dbReference type="SAM" id="MobiDB-lite"/>
    </source>
</evidence>
<keyword evidence="4" id="KW-0540">Nuclease</keyword>
<comment type="cofactor">
    <cofactor evidence="1">
        <name>a divalent metal cation</name>
        <dbReference type="ChEBI" id="CHEBI:60240"/>
    </cofactor>
</comment>